<dbReference type="Proteomes" id="UP001605036">
    <property type="component" value="Unassembled WGS sequence"/>
</dbReference>
<comment type="caution">
    <text evidence="1">The sequence shown here is derived from an EMBL/GenBank/DDBJ whole genome shotgun (WGS) entry which is preliminary data.</text>
</comment>
<keyword evidence="2" id="KW-1185">Reference proteome</keyword>
<evidence type="ECO:0000313" key="1">
    <source>
        <dbReference type="EMBL" id="KAL2651513.1"/>
    </source>
</evidence>
<protein>
    <submittedName>
        <fullName evidence="1">Uncharacterized protein</fullName>
    </submittedName>
</protein>
<proteinExistence type="predicted"/>
<organism evidence="1 2">
    <name type="scientific">Riccia fluitans</name>
    <dbReference type="NCBI Taxonomy" id="41844"/>
    <lineage>
        <taxon>Eukaryota</taxon>
        <taxon>Viridiplantae</taxon>
        <taxon>Streptophyta</taxon>
        <taxon>Embryophyta</taxon>
        <taxon>Marchantiophyta</taxon>
        <taxon>Marchantiopsida</taxon>
        <taxon>Marchantiidae</taxon>
        <taxon>Marchantiales</taxon>
        <taxon>Ricciaceae</taxon>
        <taxon>Riccia</taxon>
    </lineage>
</organism>
<reference evidence="1 2" key="1">
    <citation type="submission" date="2024-09" db="EMBL/GenBank/DDBJ databases">
        <title>Chromosome-scale assembly of Riccia fluitans.</title>
        <authorList>
            <person name="Paukszto L."/>
            <person name="Sawicki J."/>
            <person name="Karawczyk K."/>
            <person name="Piernik-Szablinska J."/>
            <person name="Szczecinska M."/>
            <person name="Mazdziarz M."/>
        </authorList>
    </citation>
    <scope>NUCLEOTIDE SEQUENCE [LARGE SCALE GENOMIC DNA]</scope>
    <source>
        <strain evidence="1">Rf_01</strain>
        <tissue evidence="1">Aerial parts of the thallus</tissue>
    </source>
</reference>
<accession>A0ABD1ZJF3</accession>
<dbReference type="EMBL" id="JBHFFA010000001">
    <property type="protein sequence ID" value="KAL2651513.1"/>
    <property type="molecule type" value="Genomic_DNA"/>
</dbReference>
<gene>
    <name evidence="1" type="ORF">R1flu_019641</name>
</gene>
<evidence type="ECO:0000313" key="2">
    <source>
        <dbReference type="Proteomes" id="UP001605036"/>
    </source>
</evidence>
<dbReference type="AlphaFoldDB" id="A0ABD1ZJF3"/>
<name>A0ABD1ZJF3_9MARC</name>
<sequence length="86" mass="9583">MIQLLVKQRLDMPVADDNQVPKCPEAETADNHAALAAPTLENLEEIKVTRKFPKHLIRLGDLTVANAYYEYIRGGLSYCITGGLKK</sequence>